<sequence>MAEFTLSQVLEATQGTSAHTNNIKFLDVSTDTRTIESGFLFVALKGDTFDGHDF</sequence>
<keyword evidence="1" id="KW-0436">Ligase</keyword>
<proteinExistence type="predicted"/>
<evidence type="ECO:0000313" key="1">
    <source>
        <dbReference type="EMBL" id="ETJ00827.1"/>
    </source>
</evidence>
<reference evidence="1 2" key="1">
    <citation type="submission" date="2013-12" db="EMBL/GenBank/DDBJ databases">
        <title>A Varibaculum cambriense genome reconstructed from a premature infant gut community with otherwise low bacterial novelty that shifts toward anaerobic metabolism during the third week of life.</title>
        <authorList>
            <person name="Brown C.T."/>
            <person name="Sharon I."/>
            <person name="Thomas B.C."/>
            <person name="Castelle C.J."/>
            <person name="Morowitz M.J."/>
            <person name="Banfield J.F."/>
        </authorList>
    </citation>
    <scope>NUCLEOTIDE SEQUENCE [LARGE SCALE GENOMIC DNA]</scope>
    <source>
        <strain evidence="2">DORA_11</strain>
    </source>
</reference>
<dbReference type="EMBL" id="AZMJ01000190">
    <property type="protein sequence ID" value="ETJ00827.1"/>
    <property type="molecule type" value="Genomic_DNA"/>
</dbReference>
<protein>
    <submittedName>
        <fullName evidence="1">UDP-N-acetylmuramoyl-tripeptide-D-alanyl-D-alanine ligase</fullName>
    </submittedName>
</protein>
<organism evidence="1 2">
    <name type="scientific">Veillonella dispar DORA_11</name>
    <dbReference type="NCBI Taxonomy" id="1403949"/>
    <lineage>
        <taxon>Bacteria</taxon>
        <taxon>Bacillati</taxon>
        <taxon>Bacillota</taxon>
        <taxon>Negativicutes</taxon>
        <taxon>Veillonellales</taxon>
        <taxon>Veillonellaceae</taxon>
        <taxon>Veillonella</taxon>
    </lineage>
</organism>
<name>W1V4E1_9FIRM</name>
<dbReference type="InterPro" id="IPR035911">
    <property type="entry name" value="MurE/MurF_N"/>
</dbReference>
<gene>
    <name evidence="1" type="ORF">Q619_VDC00190G0001</name>
</gene>
<dbReference type="Gene3D" id="3.40.1390.10">
    <property type="entry name" value="MurE/MurF, N-terminal domain"/>
    <property type="match status" value="1"/>
</dbReference>
<dbReference type="Proteomes" id="UP000018855">
    <property type="component" value="Unassembled WGS sequence"/>
</dbReference>
<accession>W1V4E1</accession>
<dbReference type="AlphaFoldDB" id="W1V4E1"/>
<dbReference type="SUPFAM" id="SSF63418">
    <property type="entry name" value="MurE/MurF N-terminal domain"/>
    <property type="match status" value="1"/>
</dbReference>
<comment type="caution">
    <text evidence="1">The sequence shown here is derived from an EMBL/GenBank/DDBJ whole genome shotgun (WGS) entry which is preliminary data.</text>
</comment>
<evidence type="ECO:0000313" key="2">
    <source>
        <dbReference type="Proteomes" id="UP000018855"/>
    </source>
</evidence>
<dbReference type="GO" id="GO:0016874">
    <property type="term" value="F:ligase activity"/>
    <property type="evidence" value="ECO:0007669"/>
    <property type="project" value="UniProtKB-KW"/>
</dbReference>
<feature type="non-terminal residue" evidence="1">
    <location>
        <position position="54"/>
    </location>
</feature>